<dbReference type="InterPro" id="IPR043504">
    <property type="entry name" value="Peptidase_S1_PA_chymotrypsin"/>
</dbReference>
<reference evidence="3" key="1">
    <citation type="submission" date="2014-11" db="EMBL/GenBank/DDBJ databases">
        <authorList>
            <person name="Otto D Thomas"/>
            <person name="Naeem Raeece"/>
        </authorList>
    </citation>
    <scope>NUCLEOTIDE SEQUENCE</scope>
</reference>
<feature type="compositionally biased region" description="Basic residues" evidence="1">
    <location>
        <begin position="484"/>
        <end position="496"/>
    </location>
</feature>
<organism evidence="3">
    <name type="scientific">Chromera velia CCMP2878</name>
    <dbReference type="NCBI Taxonomy" id="1169474"/>
    <lineage>
        <taxon>Eukaryota</taxon>
        <taxon>Sar</taxon>
        <taxon>Alveolata</taxon>
        <taxon>Colpodellida</taxon>
        <taxon>Chromeraceae</taxon>
        <taxon>Chromera</taxon>
    </lineage>
</organism>
<dbReference type="EMBL" id="CDMZ01003851">
    <property type="protein sequence ID" value="CEM47817.1"/>
    <property type="molecule type" value="Genomic_DNA"/>
</dbReference>
<dbReference type="Gene3D" id="2.40.10.10">
    <property type="entry name" value="Trypsin-like serine proteases"/>
    <property type="match status" value="2"/>
</dbReference>
<evidence type="ECO:0000256" key="1">
    <source>
        <dbReference type="SAM" id="MobiDB-lite"/>
    </source>
</evidence>
<sequence>MSSRIIFLILLLFFSPPVCSAPASRTFLLGPSTNDLLHSVNPSLRLLVAEEDHVELHSSADPSVDLSPLFPDYVTIQDDQQGCGLAAEKAERLSALKRTVPMQDLMNQLETADAKPRTQHPSTKSDSPRLLSELFDLALHDAVQPRVPGRKTSASAGLPSFAASCGPASPPSSLEDSVDLVMDSTLMVMNVWKCRRGCQALHVSPASGFFVHPRGLAVTNFHVLDHPPGETIVVMDASRRVFPVTEILAANKTLDIAVIRVDLSAPQDTSTIPETSEKKGGSRLHGRKSEGTLNLPAPPTEAPAASQGASAGVVGVSSVPFLRIGHVPRLGAPVAVLGHPAGQQFFLTRGCVSRYFKKGEKGPIGMAVTADFAKGSSGGPVFDLSGRVVGIVEATRTVHYDDAETGKSNVQMVIKCAIPSPYILEVLAAATGRPFNAEAVQNLSSASEDLQGGRESSEGGWWPWGSSGRACGQGGGSSADPRGRGRRGRRRRKRCRGPSGLSRDDEEDTKEGSKRGLRHKVRVGGRDSHNFCLLQIHLQTVLLTIVLQTG</sequence>
<proteinExistence type="predicted"/>
<gene>
    <name evidence="3" type="ORF">Cvel_8524</name>
</gene>
<feature type="signal peptide" evidence="2">
    <location>
        <begin position="1"/>
        <end position="20"/>
    </location>
</feature>
<evidence type="ECO:0000313" key="3">
    <source>
        <dbReference type="EMBL" id="CEM47817.1"/>
    </source>
</evidence>
<dbReference type="Pfam" id="PF13365">
    <property type="entry name" value="Trypsin_2"/>
    <property type="match status" value="1"/>
</dbReference>
<keyword evidence="2" id="KW-0732">Signal</keyword>
<feature type="region of interest" description="Disordered" evidence="1">
    <location>
        <begin position="268"/>
        <end position="306"/>
    </location>
</feature>
<evidence type="ECO:0000256" key="2">
    <source>
        <dbReference type="SAM" id="SignalP"/>
    </source>
</evidence>
<feature type="chain" id="PRO_5005191961" description="Serine protease" evidence="2">
    <location>
        <begin position="21"/>
        <end position="550"/>
    </location>
</feature>
<dbReference type="VEuPathDB" id="CryptoDB:Cvel_8524"/>
<feature type="compositionally biased region" description="Low complexity" evidence="1">
    <location>
        <begin position="458"/>
        <end position="470"/>
    </location>
</feature>
<feature type="region of interest" description="Disordered" evidence="1">
    <location>
        <begin position="446"/>
        <end position="518"/>
    </location>
</feature>
<evidence type="ECO:0008006" key="4">
    <source>
        <dbReference type="Google" id="ProtNLM"/>
    </source>
</evidence>
<protein>
    <recommendedName>
        <fullName evidence="4">Serine protease</fullName>
    </recommendedName>
</protein>
<name>A0A0G4HTT1_9ALVE</name>
<dbReference type="PANTHER" id="PTHR43019:SF23">
    <property type="entry name" value="PROTEASE DO-LIKE 5, CHLOROPLASTIC"/>
    <property type="match status" value="1"/>
</dbReference>
<dbReference type="SUPFAM" id="SSF50494">
    <property type="entry name" value="Trypsin-like serine proteases"/>
    <property type="match status" value="1"/>
</dbReference>
<dbReference type="InterPro" id="IPR009003">
    <property type="entry name" value="Peptidase_S1_PA"/>
</dbReference>
<accession>A0A0G4HTT1</accession>
<dbReference type="PANTHER" id="PTHR43019">
    <property type="entry name" value="SERINE ENDOPROTEASE DEGS"/>
    <property type="match status" value="1"/>
</dbReference>
<dbReference type="AlphaFoldDB" id="A0A0G4HTT1"/>